<keyword evidence="2" id="KW-0378">Hydrolase</keyword>
<dbReference type="ESTHER" id="9zzzz-d8vn29">
    <property type="family name" value="Monoglyceridelipase_lysophospholip"/>
</dbReference>
<dbReference type="SUPFAM" id="SSF53474">
    <property type="entry name" value="alpha/beta-Hydrolases"/>
    <property type="match status" value="1"/>
</dbReference>
<dbReference type="Gene3D" id="3.40.50.1820">
    <property type="entry name" value="alpha/beta hydrolase"/>
    <property type="match status" value="1"/>
</dbReference>
<protein>
    <submittedName>
        <fullName evidence="2">Hydrolase alpha/beta fold family protein</fullName>
    </submittedName>
</protein>
<evidence type="ECO:0000313" key="2">
    <source>
        <dbReference type="EMBL" id="ACY24814.1"/>
    </source>
</evidence>
<name>D8VN29_9ZZZZ</name>
<dbReference type="InterPro" id="IPR051044">
    <property type="entry name" value="MAG_DAG_Lipase"/>
</dbReference>
<dbReference type="AlphaFoldDB" id="D8VN29"/>
<dbReference type="InterPro" id="IPR022742">
    <property type="entry name" value="Hydrolase_4"/>
</dbReference>
<sequence>MTLTSEDLNRLAQQLPVLEFSLVKDCAWSQSDIAQAYLNAYEINFAEEFAQVSHAFGCVKAAGFRIATHYWLPENPKGTLVVVHGYYDHVGVFDQPIRFALENNFAVLAFDLPGHGLSSGESAVINSFNEYGDVLPEILQQSAAIMPQPLYAIGQSTGCAVLLNYLWRYAEERNACAHFAKIVLCSPLVLPRGWRGVHMGRFAYAVLRHFVRRIGRSFGKSSHDPVFNEFLHSQDPLQVKYLPLRWVGAMKQWHEMVLNSAPLQNPMLIVQGTDDMTVDWKYNLLLLQQKLPNAKIVYIAEAGHQLVNESDVYRNQVFTAIKSYFFN</sequence>
<reference evidence="2" key="2">
    <citation type="journal article" date="2010" name="Appl. Environ. Microbiol.">
        <title>Diversity of glycosyl hydrolases from cellulose-depleting communities enriched from casts of two earthworm species.</title>
        <authorList>
            <person name="Beloqui A."/>
            <person name="Nechitaylo T.Y."/>
            <person name="Lopez-Cortes N."/>
            <person name="Ghazi A."/>
            <person name="Guazzaroni M.E."/>
            <person name="Polaina J."/>
            <person name="Strittmatter A.W."/>
            <person name="Reva O."/>
            <person name="Waliczek A."/>
            <person name="Yakimov M.M."/>
            <person name="Golyshina O.V."/>
            <person name="Ferrer M."/>
            <person name="Golyshin P.N."/>
        </authorList>
    </citation>
    <scope>NUCLEOTIDE SEQUENCE</scope>
</reference>
<organism evidence="2">
    <name type="scientific">uncultured organism</name>
    <dbReference type="NCBI Taxonomy" id="155900"/>
    <lineage>
        <taxon>unclassified sequences</taxon>
        <taxon>environmental samples</taxon>
    </lineage>
</organism>
<evidence type="ECO:0000259" key="1">
    <source>
        <dbReference type="Pfam" id="PF12146"/>
    </source>
</evidence>
<feature type="domain" description="Serine aminopeptidase S33" evidence="1">
    <location>
        <begin position="75"/>
        <end position="311"/>
    </location>
</feature>
<dbReference type="EMBL" id="GQ996413">
    <property type="protein sequence ID" value="ACY24814.1"/>
    <property type="molecule type" value="Genomic_DNA"/>
</dbReference>
<accession>D8VN29</accession>
<dbReference type="Pfam" id="PF12146">
    <property type="entry name" value="Hydrolase_4"/>
    <property type="match status" value="1"/>
</dbReference>
<dbReference type="InterPro" id="IPR029058">
    <property type="entry name" value="AB_hydrolase_fold"/>
</dbReference>
<proteinExistence type="predicted"/>
<reference evidence="2" key="1">
    <citation type="submission" date="2009-09" db="EMBL/GenBank/DDBJ databases">
        <authorList>
            <person name="Beloqi A."/>
            <person name="Nechitaylo T.Y."/>
            <person name="Lopez-Cortes N."/>
            <person name="Vietes M."/>
            <person name="Polaina J."/>
            <person name="Strittmatter A."/>
            <person name="Reva O."/>
            <person name="Waliczek A."/>
            <person name="Golyshina O.V."/>
            <person name="Ferrer M."/>
            <person name="Golyshin P.N."/>
        </authorList>
    </citation>
    <scope>NUCLEOTIDE SEQUENCE</scope>
</reference>
<dbReference type="PANTHER" id="PTHR11614">
    <property type="entry name" value="PHOSPHOLIPASE-RELATED"/>
    <property type="match status" value="1"/>
</dbReference>
<dbReference type="GO" id="GO:0016787">
    <property type="term" value="F:hydrolase activity"/>
    <property type="evidence" value="ECO:0007669"/>
    <property type="project" value="UniProtKB-KW"/>
</dbReference>